<evidence type="ECO:0000313" key="2">
    <source>
        <dbReference type="EMBL" id="WLV83690.1"/>
    </source>
</evidence>
<keyword evidence="1" id="KW-0812">Transmembrane</keyword>
<dbReference type="Proteomes" id="UP001229832">
    <property type="component" value="Chromosome"/>
</dbReference>
<sequence length="235" mass="27411">MKKYIRELITFALICMISGAIGKVSPLGKSVWGFMFENMIWFPVEVVITVLILDKIIAERDEARDRQRFNKITREANPRLITTLKTNLTALVVDKSVYDPQKNDDETFRDVLNNPGKYLTDNFFNAMRLFHFINSGDQYYNFQGISYYYCSIMEKTLREYQERYIAVMNDDVLEITVKLQNVLRSAGFLDFPVPSMWTVKSNWKVADGTMADTIHELFELTETLSKTFEKISIQN</sequence>
<evidence type="ECO:0000313" key="3">
    <source>
        <dbReference type="Proteomes" id="UP001229832"/>
    </source>
</evidence>
<reference evidence="2 3" key="1">
    <citation type="submission" date="2023-08" db="EMBL/GenBank/DDBJ databases">
        <authorList>
            <person name="Buchebner-Jance M."/>
        </authorList>
    </citation>
    <scope>NUCLEOTIDE SEQUENCE [LARGE SCALE GENOMIC DNA]</scope>
    <source>
        <strain evidence="2 3">NCIMB 15475</strain>
    </source>
</reference>
<evidence type="ECO:0000256" key="1">
    <source>
        <dbReference type="SAM" id="Phobius"/>
    </source>
</evidence>
<keyword evidence="3" id="KW-1185">Reference proteome</keyword>
<protein>
    <submittedName>
        <fullName evidence="2">Uncharacterized protein</fullName>
    </submittedName>
</protein>
<proteinExistence type="predicted"/>
<feature type="transmembrane region" description="Helical" evidence="1">
    <location>
        <begin position="38"/>
        <end position="58"/>
    </location>
</feature>
<dbReference type="EMBL" id="CP132485">
    <property type="protein sequence ID" value="WLV83690.1"/>
    <property type="molecule type" value="Genomic_DNA"/>
</dbReference>
<gene>
    <name evidence="2" type="ORF">LACZS2_000073</name>
</gene>
<name>A0ABD7Z9T7_LACZE</name>
<dbReference type="AlphaFoldDB" id="A0ABD7Z9T7"/>
<dbReference type="GeneID" id="93267801"/>
<keyword evidence="1" id="KW-0472">Membrane</keyword>
<accession>A0ABD7Z9T7</accession>
<dbReference type="RefSeq" id="WP_093997709.1">
    <property type="nucleotide sequence ID" value="NZ_CP132484.1"/>
</dbReference>
<organism evidence="2 3">
    <name type="scientific">Lacticaseibacillus zeae subsp. silagei</name>
    <dbReference type="NCBI Taxonomy" id="3068307"/>
    <lineage>
        <taxon>Bacteria</taxon>
        <taxon>Bacillati</taxon>
        <taxon>Bacillota</taxon>
        <taxon>Bacilli</taxon>
        <taxon>Lactobacillales</taxon>
        <taxon>Lactobacillaceae</taxon>
        <taxon>Lacticaseibacillus</taxon>
    </lineage>
</organism>
<keyword evidence="1" id="KW-1133">Transmembrane helix</keyword>